<accession>A0A9E8VD85</accession>
<reference evidence="1 2" key="1">
    <citation type="submission" date="2022-10" db="EMBL/GenBank/DDBJ databases">
        <title>Evolutionary Diversification of Methanotrophic Ca. Methanophagales (ANME-1) and Their Expansive Virome.</title>
        <authorList>
            <person name="Laso-Perez R."/>
            <person name="Wu F."/>
            <person name="Cremiere A."/>
            <person name="Speth D.R."/>
            <person name="Magyar J.S."/>
            <person name="Krupovic M."/>
            <person name="Orphan V.J."/>
        </authorList>
    </citation>
    <scope>NUCLEOTIDE SEQUENCE [LARGE SCALE GENOMIC DNA]</scope>
</reference>
<gene>
    <name evidence="1" type="ORF">LDLAKGPJ_00017</name>
</gene>
<evidence type="ECO:0000313" key="1">
    <source>
        <dbReference type="EMBL" id="WAE39441.1"/>
    </source>
</evidence>
<evidence type="ECO:0000313" key="2">
    <source>
        <dbReference type="Proteomes" id="UP001156259"/>
    </source>
</evidence>
<dbReference type="Proteomes" id="UP001156259">
    <property type="component" value="Segment"/>
</dbReference>
<sequence>MMDSMIKFYANVADLISKIRLFYLLSIDSWFDGKDTLADRRDRLDCIWVRVVGDNEEMVKSRVEALKSIHGIRVRQV</sequence>
<organism evidence="1 2">
    <name type="scientific">Methanophagales virus GBV301</name>
    <dbReference type="NCBI Taxonomy" id="2999280"/>
    <lineage>
        <taxon>Viruses</taxon>
        <taxon>Duplodnaviria</taxon>
        <taxon>Heunggongvirae</taxon>
        <taxon>Uroviricota</taxon>
        <taxon>Caudoviricetes</taxon>
        <taxon>Nakonvirales</taxon>
        <taxon>Ekchuahviridae</taxon>
        <taxon>Kukulkanvirus</taxon>
        <taxon>Kukulkanvirus guaymasense</taxon>
    </lineage>
</organism>
<name>A0A9E8VD85_9CAUD</name>
<protein>
    <submittedName>
        <fullName evidence="1">Uncharacterized protein</fullName>
    </submittedName>
</protein>
<proteinExistence type="predicted"/>
<dbReference type="EMBL" id="OP880252">
    <property type="protein sequence ID" value="WAE39441.1"/>
    <property type="molecule type" value="Genomic_DNA"/>
</dbReference>
<keyword evidence="2" id="KW-1185">Reference proteome</keyword>